<keyword evidence="13" id="KW-1185">Reference proteome</keyword>
<evidence type="ECO:0000256" key="6">
    <source>
        <dbReference type="ARBA" id="ARBA00023235"/>
    </source>
</evidence>
<dbReference type="CDD" id="cd05799">
    <property type="entry name" value="PGM2"/>
    <property type="match status" value="1"/>
</dbReference>
<dbReference type="InterPro" id="IPR005841">
    <property type="entry name" value="Alpha-D-phosphohexomutase_SF"/>
</dbReference>
<dbReference type="Gene3D" id="3.40.120.10">
    <property type="entry name" value="Alpha-D-Glucose-1,6-Bisphosphate, subunit A, domain 3"/>
    <property type="match status" value="3"/>
</dbReference>
<evidence type="ECO:0000259" key="11">
    <source>
        <dbReference type="Pfam" id="PF02880"/>
    </source>
</evidence>
<dbReference type="Proteomes" id="UP001500839">
    <property type="component" value="Unassembled WGS sequence"/>
</dbReference>
<dbReference type="InterPro" id="IPR005846">
    <property type="entry name" value="A-D-PHexomutase_a/b/a-III"/>
</dbReference>
<dbReference type="InterPro" id="IPR005844">
    <property type="entry name" value="A-D-PHexomutase_a/b/a-I"/>
</dbReference>
<organism evidence="12 13">
    <name type="scientific">Tomitella cavernea</name>
    <dbReference type="NCBI Taxonomy" id="1387982"/>
    <lineage>
        <taxon>Bacteria</taxon>
        <taxon>Bacillati</taxon>
        <taxon>Actinomycetota</taxon>
        <taxon>Actinomycetes</taxon>
        <taxon>Mycobacteriales</taxon>
        <taxon>Tomitella</taxon>
    </lineage>
</organism>
<name>A0ABP9CCZ7_9ACTN</name>
<evidence type="ECO:0000313" key="13">
    <source>
        <dbReference type="Proteomes" id="UP001500839"/>
    </source>
</evidence>
<evidence type="ECO:0000256" key="2">
    <source>
        <dbReference type="ARBA" id="ARBA00010231"/>
    </source>
</evidence>
<dbReference type="Pfam" id="PF02880">
    <property type="entry name" value="PGM_PMM_III"/>
    <property type="match status" value="1"/>
</dbReference>
<evidence type="ECO:0000313" key="12">
    <source>
        <dbReference type="EMBL" id="GAA4808306.1"/>
    </source>
</evidence>
<dbReference type="EMBL" id="BAABKQ010000001">
    <property type="protein sequence ID" value="GAA4808306.1"/>
    <property type="molecule type" value="Genomic_DNA"/>
</dbReference>
<evidence type="ECO:0000256" key="4">
    <source>
        <dbReference type="ARBA" id="ARBA00022723"/>
    </source>
</evidence>
<feature type="domain" description="Alpha-D-phosphohexomutase alpha/beta/alpha" evidence="10">
    <location>
        <begin position="231"/>
        <end position="320"/>
    </location>
</feature>
<feature type="compositionally biased region" description="Polar residues" evidence="8">
    <location>
        <begin position="351"/>
        <end position="360"/>
    </location>
</feature>
<evidence type="ECO:0000256" key="8">
    <source>
        <dbReference type="SAM" id="MobiDB-lite"/>
    </source>
</evidence>
<dbReference type="PRINTS" id="PR00509">
    <property type="entry name" value="PGMPMM"/>
</dbReference>
<comment type="similarity">
    <text evidence="2 7">Belongs to the phosphohexose mutase family.</text>
</comment>
<comment type="caution">
    <text evidence="12">The sequence shown here is derived from an EMBL/GenBank/DDBJ whole genome shotgun (WGS) entry which is preliminary data.</text>
</comment>
<keyword evidence="4 7" id="KW-0479">Metal-binding</keyword>
<dbReference type="InterPro" id="IPR016055">
    <property type="entry name" value="A-D-PHexomutase_a/b/a-I/II/III"/>
</dbReference>
<dbReference type="InterPro" id="IPR016066">
    <property type="entry name" value="A-D-PHexomutase_CS"/>
</dbReference>
<comment type="cofactor">
    <cofactor evidence="1">
        <name>Mg(2+)</name>
        <dbReference type="ChEBI" id="CHEBI:18420"/>
    </cofactor>
</comment>
<dbReference type="Pfam" id="PF02879">
    <property type="entry name" value="PGM_PMM_II"/>
    <property type="match status" value="1"/>
</dbReference>
<dbReference type="SUPFAM" id="SSF53738">
    <property type="entry name" value="Phosphoglucomutase, first 3 domains"/>
    <property type="match status" value="3"/>
</dbReference>
<dbReference type="SUPFAM" id="SSF55957">
    <property type="entry name" value="Phosphoglucomutase, C-terminal domain"/>
    <property type="match status" value="2"/>
</dbReference>
<proteinExistence type="inferred from homology"/>
<evidence type="ECO:0000256" key="3">
    <source>
        <dbReference type="ARBA" id="ARBA00022553"/>
    </source>
</evidence>
<accession>A0ABP9CCZ7</accession>
<evidence type="ECO:0000259" key="9">
    <source>
        <dbReference type="Pfam" id="PF02878"/>
    </source>
</evidence>
<protein>
    <submittedName>
        <fullName evidence="12">Phospho-sugar mutase</fullName>
    </submittedName>
</protein>
<evidence type="ECO:0000256" key="1">
    <source>
        <dbReference type="ARBA" id="ARBA00001946"/>
    </source>
</evidence>
<feature type="region of interest" description="Disordered" evidence="8">
    <location>
        <begin position="1"/>
        <end position="30"/>
    </location>
</feature>
<evidence type="ECO:0000256" key="7">
    <source>
        <dbReference type="RuleBase" id="RU004326"/>
    </source>
</evidence>
<keyword evidence="6" id="KW-0413">Isomerase</keyword>
<dbReference type="PANTHER" id="PTHR45745">
    <property type="entry name" value="PHOSPHOMANNOMUTASE 45A"/>
    <property type="match status" value="1"/>
</dbReference>
<keyword evidence="3" id="KW-0597">Phosphoprotein</keyword>
<feature type="region of interest" description="Disordered" evidence="8">
    <location>
        <begin position="338"/>
        <end position="360"/>
    </location>
</feature>
<dbReference type="PANTHER" id="PTHR45745:SF1">
    <property type="entry name" value="PHOSPHOGLUCOMUTASE 2B-RELATED"/>
    <property type="match status" value="1"/>
</dbReference>
<dbReference type="RefSeq" id="WP_200172897.1">
    <property type="nucleotide sequence ID" value="NZ_BAABKQ010000001.1"/>
</dbReference>
<sequence>MTPREHRSNPSAPSAHEVAEWIAGDPDPRDRAALRSLPPDGPELAARFAAPLAFGTAGLRGPLRAGPAGMNTAVVLRATAGLASYLRRRGESRATVVVGCDARHGSAVFARAATEVLAAAGFDVVAFPEPLPTPVTAFAVRALDAAAGVQITASHNPAGDNGYKVYLRGGAQLVPPADRAIEEAIAAAGPAAGIARTPLPGNTDRGSAEPDPRCAALVERYLQRASRVLGGAGAAGPLRIALTPVHGVGGAPAVEALRRAGFADVHVVDEQFAPDPDFPTAPRPNPEEPGVTDRLLALARRVDAEVAIALDPDADRCALGVPDRDGWRMLRGDETGPLLGEHILRTPGPGTESTAPSTTAPEPLVATTVVSSTLLGRIAAAHGARYRTTLTGFKWLVRAADDVPGARLVYAYEEAIGMCVDPEAVADKDGTSAAVALCRMAARLRADGRSIPGELDRLAREFGVQAGCQFSVRPDTADDAVRLMRRLRRNAPSRLGGVAVDCEDLARRDDALRTDALVLASPDDAADGPAVRLVIRPSGTEPMVKAYAEVAFPPAAEPGALDVEALAARRADADALLRGVADDARRLLTP</sequence>
<evidence type="ECO:0000256" key="5">
    <source>
        <dbReference type="ARBA" id="ARBA00022842"/>
    </source>
</evidence>
<dbReference type="PROSITE" id="PS00710">
    <property type="entry name" value="PGM_PMM"/>
    <property type="match status" value="1"/>
</dbReference>
<feature type="domain" description="Alpha-D-phosphohexomutase alpha/beta/alpha" evidence="11">
    <location>
        <begin position="360"/>
        <end position="443"/>
    </location>
</feature>
<dbReference type="InterPro" id="IPR036900">
    <property type="entry name" value="A-D-PHexomutase_C_sf"/>
</dbReference>
<feature type="domain" description="Alpha-D-phosphohexomutase alpha/beta/alpha" evidence="9">
    <location>
        <begin position="53"/>
        <end position="187"/>
    </location>
</feature>
<reference evidence="13" key="1">
    <citation type="journal article" date="2019" name="Int. J. Syst. Evol. Microbiol.">
        <title>The Global Catalogue of Microorganisms (GCM) 10K type strain sequencing project: providing services to taxonomists for standard genome sequencing and annotation.</title>
        <authorList>
            <consortium name="The Broad Institute Genomics Platform"/>
            <consortium name="The Broad Institute Genome Sequencing Center for Infectious Disease"/>
            <person name="Wu L."/>
            <person name="Ma J."/>
        </authorList>
    </citation>
    <scope>NUCLEOTIDE SEQUENCE [LARGE SCALE GENOMIC DNA]</scope>
    <source>
        <strain evidence="13">JCM 18542</strain>
    </source>
</reference>
<keyword evidence="5 7" id="KW-0460">Magnesium</keyword>
<dbReference type="InterPro" id="IPR005845">
    <property type="entry name" value="A-D-PHexomutase_a/b/a-II"/>
</dbReference>
<evidence type="ECO:0000259" key="10">
    <source>
        <dbReference type="Pfam" id="PF02879"/>
    </source>
</evidence>
<gene>
    <name evidence="12" type="ORF">GCM10023353_09970</name>
</gene>
<dbReference type="Pfam" id="PF02878">
    <property type="entry name" value="PGM_PMM_I"/>
    <property type="match status" value="1"/>
</dbReference>